<keyword evidence="3" id="KW-1185">Reference proteome</keyword>
<evidence type="ECO:0000256" key="1">
    <source>
        <dbReference type="SAM" id="MobiDB-lite"/>
    </source>
</evidence>
<dbReference type="EMBL" id="OW152828">
    <property type="protein sequence ID" value="CAH2044724.1"/>
    <property type="molecule type" value="Genomic_DNA"/>
</dbReference>
<evidence type="ECO:0000313" key="2">
    <source>
        <dbReference type="EMBL" id="CAH2044724.1"/>
    </source>
</evidence>
<evidence type="ECO:0000313" key="3">
    <source>
        <dbReference type="Proteomes" id="UP000837857"/>
    </source>
</evidence>
<organism evidence="2 3">
    <name type="scientific">Iphiclides podalirius</name>
    <name type="common">scarce swallowtail</name>
    <dbReference type="NCBI Taxonomy" id="110791"/>
    <lineage>
        <taxon>Eukaryota</taxon>
        <taxon>Metazoa</taxon>
        <taxon>Ecdysozoa</taxon>
        <taxon>Arthropoda</taxon>
        <taxon>Hexapoda</taxon>
        <taxon>Insecta</taxon>
        <taxon>Pterygota</taxon>
        <taxon>Neoptera</taxon>
        <taxon>Endopterygota</taxon>
        <taxon>Lepidoptera</taxon>
        <taxon>Glossata</taxon>
        <taxon>Ditrysia</taxon>
        <taxon>Papilionoidea</taxon>
        <taxon>Papilionidae</taxon>
        <taxon>Papilioninae</taxon>
        <taxon>Iphiclides</taxon>
    </lineage>
</organism>
<name>A0ABN8I373_9NEOP</name>
<reference evidence="2" key="1">
    <citation type="submission" date="2022-03" db="EMBL/GenBank/DDBJ databases">
        <authorList>
            <person name="Martin H S."/>
        </authorList>
    </citation>
    <scope>NUCLEOTIDE SEQUENCE</scope>
</reference>
<sequence length="187" mass="20126">MPSKTDYSGRRAETDKNSDREGRCEEIDSVLSRSSGAGRAAQDRLDVHRRLLWLQALECLGRRRTEASIVLVSLSRVYGSLMYQSGIHDGRLIVEKRASGTASGRRAGASGRALNCSICAAAREVPSGSFFKNPMRSIARHVRKLERESLFVSRARAREGFSGGGGPTESGLCAQGVGAIVACAGWP</sequence>
<dbReference type="Proteomes" id="UP000837857">
    <property type="component" value="Chromosome 16"/>
</dbReference>
<gene>
    <name evidence="2" type="ORF">IPOD504_LOCUS4757</name>
</gene>
<protein>
    <submittedName>
        <fullName evidence="2">Uncharacterized protein</fullName>
    </submittedName>
</protein>
<feature type="region of interest" description="Disordered" evidence="1">
    <location>
        <begin position="1"/>
        <end position="26"/>
    </location>
</feature>
<proteinExistence type="predicted"/>
<accession>A0ABN8I373</accession>
<feature type="compositionally biased region" description="Basic and acidic residues" evidence="1">
    <location>
        <begin position="7"/>
        <end position="26"/>
    </location>
</feature>
<feature type="non-terminal residue" evidence="2">
    <location>
        <position position="187"/>
    </location>
</feature>